<dbReference type="EMBL" id="CDMZ01000752">
    <property type="protein sequence ID" value="CEM20814.1"/>
    <property type="molecule type" value="Genomic_DNA"/>
</dbReference>
<proteinExistence type="predicted"/>
<accession>A0A0G4G003</accession>
<dbReference type="VEuPathDB" id="CryptoDB:Cvel_19472"/>
<name>A0A0G4G003_9ALVE</name>
<gene>
    <name evidence="1" type="ORF">Cvel_19472</name>
</gene>
<organism evidence="1">
    <name type="scientific">Chromera velia CCMP2878</name>
    <dbReference type="NCBI Taxonomy" id="1169474"/>
    <lineage>
        <taxon>Eukaryota</taxon>
        <taxon>Sar</taxon>
        <taxon>Alveolata</taxon>
        <taxon>Colpodellida</taxon>
        <taxon>Chromeraceae</taxon>
        <taxon>Chromera</taxon>
    </lineage>
</organism>
<protein>
    <submittedName>
        <fullName evidence="1">Uncharacterized protein</fullName>
    </submittedName>
</protein>
<sequence>MSTGGFLPENFWQTDGKLKPSTTTAGNTVVIRGSEEAIRYMVGSGSKRTVDLWFFSAADAPFHSVDAEFSQAKQALAQLRIYCMHESCDGEANYDWEFSVSEGGKDEPFFSFCESGRNYVEGTPERKGDVEAASQLLERLADQECGGDKQKFLKDMGREFECVLKKALPGFVQSE</sequence>
<dbReference type="AlphaFoldDB" id="A0A0G4G003"/>
<evidence type="ECO:0000313" key="1">
    <source>
        <dbReference type="EMBL" id="CEM20814.1"/>
    </source>
</evidence>
<reference evidence="1" key="1">
    <citation type="submission" date="2014-11" db="EMBL/GenBank/DDBJ databases">
        <authorList>
            <person name="Otto D Thomas"/>
            <person name="Naeem Raeece"/>
        </authorList>
    </citation>
    <scope>NUCLEOTIDE SEQUENCE</scope>
</reference>